<dbReference type="PROSITE" id="PS50930">
    <property type="entry name" value="HTH_LYTTR"/>
    <property type="match status" value="1"/>
</dbReference>
<dbReference type="GO" id="GO:0000156">
    <property type="term" value="F:phosphorelay response regulator activity"/>
    <property type="evidence" value="ECO:0007669"/>
    <property type="project" value="InterPro"/>
</dbReference>
<keyword evidence="5" id="KW-1185">Reference proteome</keyword>
<organism evidence="4 5">
    <name type="scientific">Sandaracinobacter neustonicus</name>
    <dbReference type="NCBI Taxonomy" id="1715348"/>
    <lineage>
        <taxon>Bacteria</taxon>
        <taxon>Pseudomonadati</taxon>
        <taxon>Pseudomonadota</taxon>
        <taxon>Alphaproteobacteria</taxon>
        <taxon>Sphingomonadales</taxon>
        <taxon>Sphingosinicellaceae</taxon>
        <taxon>Sandaracinobacter</taxon>
    </lineage>
</organism>
<dbReference type="InterPro" id="IPR007492">
    <property type="entry name" value="LytTR_DNA-bd_dom"/>
</dbReference>
<feature type="domain" description="HTH LytTR-type" evidence="3">
    <location>
        <begin position="144"/>
        <end position="248"/>
    </location>
</feature>
<sequence length="249" mass="27292">MTQLKTLIVDDEPLAVERMQILCARLPGVQLVGTAADGEAALRLIEALQPDLVFLDIAMPGMTGIDVANMLEGRTNAPAIVFVTAFDQYAIAAFDAAAVDYLLKPVAPERLEKAVARVAERARMAAEAPADAPPAASARYAQEFWVPNRGELARVAVSDIERIEAERDYMRLHAGSRSWLIHETIGALEARLDPAQFLRLHRSTIVRRDRIMRLAHDGQGNWTAELASGQQLRIGRTYLASVRASVTRG</sequence>
<feature type="domain" description="Response regulatory" evidence="2">
    <location>
        <begin position="5"/>
        <end position="119"/>
    </location>
</feature>
<dbReference type="GO" id="GO:0003677">
    <property type="term" value="F:DNA binding"/>
    <property type="evidence" value="ECO:0007669"/>
    <property type="project" value="InterPro"/>
</dbReference>
<protein>
    <submittedName>
        <fullName evidence="4">Response regulator transcription factor</fullName>
    </submittedName>
</protein>
<dbReference type="InterPro" id="IPR046947">
    <property type="entry name" value="LytR-like"/>
</dbReference>
<accession>A0A501XM96</accession>
<name>A0A501XM96_9SPHN</name>
<evidence type="ECO:0000313" key="5">
    <source>
        <dbReference type="Proteomes" id="UP000319897"/>
    </source>
</evidence>
<dbReference type="Pfam" id="PF04397">
    <property type="entry name" value="LytTR"/>
    <property type="match status" value="1"/>
</dbReference>
<keyword evidence="1" id="KW-0597">Phosphoprotein</keyword>
<dbReference type="SMART" id="SM00850">
    <property type="entry name" value="LytTR"/>
    <property type="match status" value="1"/>
</dbReference>
<dbReference type="Proteomes" id="UP000319897">
    <property type="component" value="Unassembled WGS sequence"/>
</dbReference>
<evidence type="ECO:0000259" key="2">
    <source>
        <dbReference type="PROSITE" id="PS50110"/>
    </source>
</evidence>
<dbReference type="OrthoDB" id="9786101at2"/>
<comment type="caution">
    <text evidence="4">The sequence shown here is derived from an EMBL/GenBank/DDBJ whole genome shotgun (WGS) entry which is preliminary data.</text>
</comment>
<dbReference type="SMART" id="SM00448">
    <property type="entry name" value="REC"/>
    <property type="match status" value="1"/>
</dbReference>
<dbReference type="Pfam" id="PF00072">
    <property type="entry name" value="Response_reg"/>
    <property type="match status" value="1"/>
</dbReference>
<dbReference type="EMBL" id="VFSU01000021">
    <property type="protein sequence ID" value="TPE61812.1"/>
    <property type="molecule type" value="Genomic_DNA"/>
</dbReference>
<feature type="modified residue" description="4-aspartylphosphate" evidence="1">
    <location>
        <position position="56"/>
    </location>
</feature>
<proteinExistence type="predicted"/>
<dbReference type="SUPFAM" id="SSF52172">
    <property type="entry name" value="CheY-like"/>
    <property type="match status" value="1"/>
</dbReference>
<dbReference type="RefSeq" id="WP_140927871.1">
    <property type="nucleotide sequence ID" value="NZ_VFSU01000021.1"/>
</dbReference>
<dbReference type="InterPro" id="IPR011006">
    <property type="entry name" value="CheY-like_superfamily"/>
</dbReference>
<gene>
    <name evidence="4" type="ORF">FJQ54_07915</name>
</gene>
<dbReference type="Gene3D" id="2.40.50.1020">
    <property type="entry name" value="LytTr DNA-binding domain"/>
    <property type="match status" value="1"/>
</dbReference>
<evidence type="ECO:0000256" key="1">
    <source>
        <dbReference type="PROSITE-ProRule" id="PRU00169"/>
    </source>
</evidence>
<evidence type="ECO:0000313" key="4">
    <source>
        <dbReference type="EMBL" id="TPE61812.1"/>
    </source>
</evidence>
<dbReference type="PROSITE" id="PS50110">
    <property type="entry name" value="RESPONSE_REGULATORY"/>
    <property type="match status" value="1"/>
</dbReference>
<dbReference type="AlphaFoldDB" id="A0A501XM96"/>
<dbReference type="InterPro" id="IPR001789">
    <property type="entry name" value="Sig_transdc_resp-reg_receiver"/>
</dbReference>
<reference evidence="4 5" key="1">
    <citation type="submission" date="2019-06" db="EMBL/GenBank/DDBJ databases">
        <authorList>
            <person name="Lee I."/>
            <person name="Jang G.I."/>
            <person name="Hwang C.Y."/>
        </authorList>
    </citation>
    <scope>NUCLEOTIDE SEQUENCE [LARGE SCALE GENOMIC DNA]</scope>
    <source>
        <strain evidence="4 5">PAMC 28131</strain>
    </source>
</reference>
<dbReference type="PANTHER" id="PTHR37299">
    <property type="entry name" value="TRANSCRIPTIONAL REGULATOR-RELATED"/>
    <property type="match status" value="1"/>
</dbReference>
<dbReference type="Gene3D" id="3.40.50.2300">
    <property type="match status" value="1"/>
</dbReference>
<dbReference type="PANTHER" id="PTHR37299:SF1">
    <property type="entry name" value="STAGE 0 SPORULATION PROTEIN A HOMOLOG"/>
    <property type="match status" value="1"/>
</dbReference>
<evidence type="ECO:0000259" key="3">
    <source>
        <dbReference type="PROSITE" id="PS50930"/>
    </source>
</evidence>